<evidence type="ECO:0000256" key="8">
    <source>
        <dbReference type="ARBA" id="ARBA00023136"/>
    </source>
</evidence>
<evidence type="ECO:0000313" key="12">
    <source>
        <dbReference type="EnsemblMetazoa" id="CapteP228231"/>
    </source>
</evidence>
<keyword evidence="4 10" id="KW-0812">Transmembrane</keyword>
<comment type="similarity">
    <text evidence="3">Belongs to the NIP3 family.</text>
</comment>
<dbReference type="Pfam" id="PF06553">
    <property type="entry name" value="BNIP3"/>
    <property type="match status" value="1"/>
</dbReference>
<dbReference type="EMBL" id="KB300180">
    <property type="protein sequence ID" value="ELU07071.1"/>
    <property type="molecule type" value="Genomic_DNA"/>
</dbReference>
<dbReference type="OMA" id="KDWKFKH"/>
<keyword evidence="13" id="KW-1185">Reference proteome</keyword>
<feature type="transmembrane region" description="Helical" evidence="10">
    <location>
        <begin position="168"/>
        <end position="190"/>
    </location>
</feature>
<dbReference type="PANTHER" id="PTHR15186:SF5">
    <property type="entry name" value="BNIP3, ISOFORM A"/>
    <property type="match status" value="1"/>
</dbReference>
<gene>
    <name evidence="11" type="ORF">CAPTEDRAFT_228231</name>
</gene>
<dbReference type="STRING" id="283909.R7UUN5"/>
<name>R7UUN5_CAPTE</name>
<evidence type="ECO:0000256" key="6">
    <source>
        <dbReference type="ARBA" id="ARBA00022989"/>
    </source>
</evidence>
<dbReference type="GO" id="GO:0005634">
    <property type="term" value="C:nucleus"/>
    <property type="evidence" value="ECO:0007669"/>
    <property type="project" value="TreeGrafter"/>
</dbReference>
<organism evidence="11">
    <name type="scientific">Capitella teleta</name>
    <name type="common">Polychaete worm</name>
    <dbReference type="NCBI Taxonomy" id="283909"/>
    <lineage>
        <taxon>Eukaryota</taxon>
        <taxon>Metazoa</taxon>
        <taxon>Spiralia</taxon>
        <taxon>Lophotrochozoa</taxon>
        <taxon>Annelida</taxon>
        <taxon>Polychaeta</taxon>
        <taxon>Sedentaria</taxon>
        <taxon>Scolecida</taxon>
        <taxon>Capitellidae</taxon>
        <taxon>Capitella</taxon>
    </lineage>
</organism>
<dbReference type="AlphaFoldDB" id="R7UUN5"/>
<dbReference type="EMBL" id="AMQN01007192">
    <property type="status" value="NOT_ANNOTATED_CDS"/>
    <property type="molecule type" value="Genomic_DNA"/>
</dbReference>
<evidence type="ECO:0000256" key="5">
    <source>
        <dbReference type="ARBA" id="ARBA00022703"/>
    </source>
</evidence>
<feature type="compositionally biased region" description="Basic and acidic residues" evidence="9">
    <location>
        <begin position="56"/>
        <end position="65"/>
    </location>
</feature>
<evidence type="ECO:0000256" key="2">
    <source>
        <dbReference type="ARBA" id="ARBA00004325"/>
    </source>
</evidence>
<reference evidence="13" key="1">
    <citation type="submission" date="2012-12" db="EMBL/GenBank/DDBJ databases">
        <authorList>
            <person name="Hellsten U."/>
            <person name="Grimwood J."/>
            <person name="Chapman J.A."/>
            <person name="Shapiro H."/>
            <person name="Aerts A."/>
            <person name="Otillar R.P."/>
            <person name="Terry A.Y."/>
            <person name="Boore J.L."/>
            <person name="Simakov O."/>
            <person name="Marletaz F."/>
            <person name="Cho S.-J."/>
            <person name="Edsinger-Gonzales E."/>
            <person name="Havlak P."/>
            <person name="Kuo D.-H."/>
            <person name="Larsson T."/>
            <person name="Lv J."/>
            <person name="Arendt D."/>
            <person name="Savage R."/>
            <person name="Osoegawa K."/>
            <person name="de Jong P."/>
            <person name="Lindberg D.R."/>
            <person name="Seaver E.C."/>
            <person name="Weisblat D.A."/>
            <person name="Putnam N.H."/>
            <person name="Grigoriev I.V."/>
            <person name="Rokhsar D.S."/>
        </authorList>
    </citation>
    <scope>NUCLEOTIDE SEQUENCE</scope>
    <source>
        <strain evidence="13">I ESC-2004</strain>
    </source>
</reference>
<feature type="compositionally biased region" description="Basic and acidic residues" evidence="9">
    <location>
        <begin position="1"/>
        <end position="15"/>
    </location>
</feature>
<dbReference type="GO" id="GO:0042802">
    <property type="term" value="F:identical protein binding"/>
    <property type="evidence" value="ECO:0007669"/>
    <property type="project" value="UniProtKB-ARBA"/>
</dbReference>
<feature type="region of interest" description="Disordered" evidence="9">
    <location>
        <begin position="1"/>
        <end position="97"/>
    </location>
</feature>
<reference evidence="12" key="3">
    <citation type="submission" date="2015-06" db="UniProtKB">
        <authorList>
            <consortium name="EnsemblMetazoa"/>
        </authorList>
    </citation>
    <scope>IDENTIFICATION</scope>
</reference>
<evidence type="ECO:0000256" key="7">
    <source>
        <dbReference type="ARBA" id="ARBA00023128"/>
    </source>
</evidence>
<proteinExistence type="inferred from homology"/>
<evidence type="ECO:0008006" key="14">
    <source>
        <dbReference type="Google" id="ProtNLM"/>
    </source>
</evidence>
<evidence type="ECO:0000256" key="9">
    <source>
        <dbReference type="SAM" id="MobiDB-lite"/>
    </source>
</evidence>
<protein>
    <recommendedName>
        <fullName evidence="14">BCL2/adenovirus E1B 19 kDa protein-interacting protein 3</fullName>
    </recommendedName>
</protein>
<keyword evidence="7" id="KW-0496">Mitochondrion</keyword>
<evidence type="ECO:0000313" key="13">
    <source>
        <dbReference type="Proteomes" id="UP000014760"/>
    </source>
</evidence>
<evidence type="ECO:0000256" key="10">
    <source>
        <dbReference type="SAM" id="Phobius"/>
    </source>
</evidence>
<comment type="subcellular location">
    <subcellularLocation>
        <location evidence="1">Membrane</location>
        <topology evidence="1">Single-pass membrane protein</topology>
    </subcellularLocation>
    <subcellularLocation>
        <location evidence="2">Mitochondrion membrane</location>
    </subcellularLocation>
</comment>
<dbReference type="Proteomes" id="UP000014760">
    <property type="component" value="Unassembled WGS sequence"/>
</dbReference>
<dbReference type="OrthoDB" id="5857140at2759"/>
<evidence type="ECO:0000313" key="11">
    <source>
        <dbReference type="EMBL" id="ELU07071.1"/>
    </source>
</evidence>
<sequence length="204" mass="22558">MTSAQRKDNREDHLNDSWVELHFQQNQPPSTSISSSSAQIGDVSRSPLPSTAMEKLLLEAQREFSRGSSRVGSATSTAASSRGSPRSPHSPNNEPSALSLLSQVPTIDEDPAPQSQMTSVDPTQMNLIDLSSRPEAVPPREWGTTFKHPRRHRLSMRHSGGAFSLRNLPLLLFTHACSFFLGAATMLFVLRKYCKWGPHHMLAE</sequence>
<keyword evidence="8 10" id="KW-0472">Membrane</keyword>
<dbReference type="EnsemblMetazoa" id="CapteT228231">
    <property type="protein sequence ID" value="CapteP228231"/>
    <property type="gene ID" value="CapteG228231"/>
</dbReference>
<keyword evidence="6 10" id="KW-1133">Transmembrane helix</keyword>
<keyword evidence="5" id="KW-0053">Apoptosis</keyword>
<dbReference type="HOGENOM" id="CLU_091463_1_0_1"/>
<dbReference type="InterPro" id="IPR010548">
    <property type="entry name" value="BNIP3"/>
</dbReference>
<accession>R7UUN5</accession>
<evidence type="ECO:0000256" key="3">
    <source>
        <dbReference type="ARBA" id="ARBA00007710"/>
    </source>
</evidence>
<reference evidence="11 13" key="2">
    <citation type="journal article" date="2013" name="Nature">
        <title>Insights into bilaterian evolution from three spiralian genomes.</title>
        <authorList>
            <person name="Simakov O."/>
            <person name="Marletaz F."/>
            <person name="Cho S.J."/>
            <person name="Edsinger-Gonzales E."/>
            <person name="Havlak P."/>
            <person name="Hellsten U."/>
            <person name="Kuo D.H."/>
            <person name="Larsson T."/>
            <person name="Lv J."/>
            <person name="Arendt D."/>
            <person name="Savage R."/>
            <person name="Osoegawa K."/>
            <person name="de Jong P."/>
            <person name="Grimwood J."/>
            <person name="Chapman J.A."/>
            <person name="Shapiro H."/>
            <person name="Aerts A."/>
            <person name="Otillar R.P."/>
            <person name="Terry A.Y."/>
            <person name="Boore J.L."/>
            <person name="Grigoriev I.V."/>
            <person name="Lindberg D.R."/>
            <person name="Seaver E.C."/>
            <person name="Weisblat D.A."/>
            <person name="Putnam N.H."/>
            <person name="Rokhsar D.S."/>
        </authorList>
    </citation>
    <scope>NUCLEOTIDE SEQUENCE</scope>
    <source>
        <strain evidence="11 13">I ESC-2004</strain>
    </source>
</reference>
<evidence type="ECO:0000256" key="4">
    <source>
        <dbReference type="ARBA" id="ARBA00022692"/>
    </source>
</evidence>
<dbReference type="GO" id="GO:0005741">
    <property type="term" value="C:mitochondrial outer membrane"/>
    <property type="evidence" value="ECO:0007669"/>
    <property type="project" value="TreeGrafter"/>
</dbReference>
<feature type="compositionally biased region" description="Low complexity" evidence="9">
    <location>
        <begin position="66"/>
        <end position="91"/>
    </location>
</feature>
<evidence type="ECO:0000256" key="1">
    <source>
        <dbReference type="ARBA" id="ARBA00004167"/>
    </source>
</evidence>
<dbReference type="PANTHER" id="PTHR15186">
    <property type="entry name" value="RE48077P"/>
    <property type="match status" value="1"/>
</dbReference>
<dbReference type="GO" id="GO:0097345">
    <property type="term" value="P:mitochondrial outer membrane permeabilization"/>
    <property type="evidence" value="ECO:0007669"/>
    <property type="project" value="TreeGrafter"/>
</dbReference>
<dbReference type="GO" id="GO:0043065">
    <property type="term" value="P:positive regulation of apoptotic process"/>
    <property type="evidence" value="ECO:0007669"/>
    <property type="project" value="InterPro"/>
</dbReference>